<gene>
    <name evidence="2" type="ORF">ABH853_21125</name>
</gene>
<feature type="region of interest" description="Disordered" evidence="1">
    <location>
        <begin position="187"/>
        <end position="291"/>
    </location>
</feature>
<dbReference type="AlphaFoldDB" id="A0AAU7BER5"/>
<accession>A0AAU7BER5</accession>
<sequence>MATVTFTDDPVAEARALATTLNLWLAEQPRPEAAPPATVRFAYTEDGDLKAVTVTLGMTDMARGRPPGQPKTGGRLRKSLDKGERQLVSAELAGSILTTFERLGGVDDMLSWASANRSVFYTQVLSRLYPAPQKDEPDVQFNVQTNIGNMSDFQIAQRIAFVLAKAAYEQEQLPPAIEAVRVTSARAAPEPVEQPEMSPQEACRWGASDQPNPSPEPEGLDLARQRWVEELPLTPEERADNALTRETRECSLETYHGSSAEQCDAPARPSSRRLTAGERCRALSRRGRDLL</sequence>
<reference evidence="2" key="1">
    <citation type="journal article" date="2019" name="Microbiol. Resour. Announc.">
        <title>Draft Genome Sequences of Five Environmental Bacterial Isolates That Degrade Polyethylene Terephthalate Plastic.</title>
        <authorList>
            <person name="Leon-Zayas R."/>
            <person name="Roberts C."/>
            <person name="Vague M."/>
            <person name="Mellies J.L."/>
        </authorList>
    </citation>
    <scope>NUCLEOTIDE SEQUENCE</scope>
    <source>
        <strain evidence="2">13.2</strain>
    </source>
</reference>
<evidence type="ECO:0000313" key="2">
    <source>
        <dbReference type="EMBL" id="XBG30974.1"/>
    </source>
</evidence>
<feature type="compositionally biased region" description="Basic and acidic residues" evidence="1">
    <location>
        <begin position="221"/>
        <end position="251"/>
    </location>
</feature>
<feature type="compositionally biased region" description="Basic and acidic residues" evidence="1">
    <location>
        <begin position="275"/>
        <end position="291"/>
    </location>
</feature>
<evidence type="ECO:0000256" key="1">
    <source>
        <dbReference type="SAM" id="MobiDB-lite"/>
    </source>
</evidence>
<name>A0AAU7BER5_9PSED</name>
<organism evidence="2">
    <name type="scientific">Pseudomonas sp. 13.2</name>
    <dbReference type="NCBI Taxonomy" id="3144665"/>
    <lineage>
        <taxon>Bacteria</taxon>
        <taxon>Pseudomonadati</taxon>
        <taxon>Pseudomonadota</taxon>
        <taxon>Gammaproteobacteria</taxon>
        <taxon>Pseudomonadales</taxon>
        <taxon>Pseudomonadaceae</taxon>
        <taxon>Pseudomonas</taxon>
    </lineage>
</organism>
<reference evidence="2" key="2">
    <citation type="submission" date="2024-05" db="EMBL/GenBank/DDBJ databases">
        <authorList>
            <person name="Mellies J."/>
            <person name="Newton I."/>
        </authorList>
    </citation>
    <scope>NUCLEOTIDE SEQUENCE</scope>
    <source>
        <strain evidence="2">13.2</strain>
    </source>
</reference>
<proteinExistence type="predicted"/>
<protein>
    <submittedName>
        <fullName evidence="2">Uncharacterized protein</fullName>
    </submittedName>
</protein>
<dbReference type="EMBL" id="CP157179">
    <property type="protein sequence ID" value="XBG30974.1"/>
    <property type="molecule type" value="Genomic_DNA"/>
</dbReference>